<dbReference type="GO" id="GO:0160148">
    <property type="term" value="F:tRNA pseudouridine(55) synthase activity"/>
    <property type="evidence" value="ECO:0007669"/>
    <property type="project" value="UniProtKB-EC"/>
</dbReference>
<dbReference type="InterPro" id="IPR014780">
    <property type="entry name" value="tRNA_psdUridine_synth_TruB"/>
</dbReference>
<feature type="active site" description="Nucleophile" evidence="5">
    <location>
        <position position="38"/>
    </location>
</feature>
<dbReference type="NCBIfam" id="TIGR00431">
    <property type="entry name" value="TruB"/>
    <property type="match status" value="1"/>
</dbReference>
<dbReference type="RefSeq" id="WP_163240172.1">
    <property type="nucleotide sequence ID" value="NZ_CP082780.1"/>
</dbReference>
<comment type="function">
    <text evidence="5">Responsible for synthesis of pseudouridine from uracil-55 in the psi GC loop of transfer RNAs.</text>
</comment>
<comment type="catalytic activity">
    <reaction evidence="1 5">
        <text>uridine(55) in tRNA = pseudouridine(55) in tRNA</text>
        <dbReference type="Rhea" id="RHEA:42532"/>
        <dbReference type="Rhea" id="RHEA-COMP:10101"/>
        <dbReference type="Rhea" id="RHEA-COMP:10102"/>
        <dbReference type="ChEBI" id="CHEBI:65314"/>
        <dbReference type="ChEBI" id="CHEBI:65315"/>
        <dbReference type="EC" id="5.4.99.25"/>
    </reaction>
</comment>
<feature type="domain" description="Pseudouridine synthase II N-terminal" evidence="6">
    <location>
        <begin position="23"/>
        <end position="178"/>
    </location>
</feature>
<keyword evidence="3 5" id="KW-0819">tRNA processing</keyword>
<evidence type="ECO:0000313" key="11">
    <source>
        <dbReference type="Proteomes" id="UP000570010"/>
    </source>
</evidence>
<evidence type="ECO:0000256" key="1">
    <source>
        <dbReference type="ARBA" id="ARBA00000385"/>
    </source>
</evidence>
<dbReference type="Proteomes" id="UP000472971">
    <property type="component" value="Unassembled WGS sequence"/>
</dbReference>
<dbReference type="Pfam" id="PF01509">
    <property type="entry name" value="TruB_N"/>
    <property type="match status" value="1"/>
</dbReference>
<gene>
    <name evidence="5 9" type="primary">truB</name>
    <name evidence="9" type="ORF">G4D64_03490</name>
    <name evidence="8" type="ORF">H1Z61_03525</name>
</gene>
<name>A0A6B3VUH5_9BACI</name>
<evidence type="ECO:0000313" key="9">
    <source>
        <dbReference type="EMBL" id="NEY80602.1"/>
    </source>
</evidence>
<dbReference type="HAMAP" id="MF_01080">
    <property type="entry name" value="TruB_bact"/>
    <property type="match status" value="1"/>
</dbReference>
<dbReference type="PANTHER" id="PTHR13767">
    <property type="entry name" value="TRNA-PSEUDOURIDINE SYNTHASE"/>
    <property type="match status" value="1"/>
</dbReference>
<dbReference type="Gene3D" id="3.30.2350.10">
    <property type="entry name" value="Pseudouridine synthase"/>
    <property type="match status" value="1"/>
</dbReference>
<evidence type="ECO:0000259" key="6">
    <source>
        <dbReference type="Pfam" id="PF01509"/>
    </source>
</evidence>
<dbReference type="PANTHER" id="PTHR13767:SF2">
    <property type="entry name" value="PSEUDOURIDYLATE SYNTHASE TRUB1"/>
    <property type="match status" value="1"/>
</dbReference>
<protein>
    <recommendedName>
        <fullName evidence="5">tRNA pseudouridine synthase B</fullName>
        <ecNumber evidence="5">5.4.99.25</ecNumber>
    </recommendedName>
    <alternativeName>
        <fullName evidence="5">tRNA pseudouridine(55) synthase</fullName>
        <shortName evidence="5">Psi55 synthase</shortName>
    </alternativeName>
    <alternativeName>
        <fullName evidence="5">tRNA pseudouridylate synthase</fullName>
    </alternativeName>
    <alternativeName>
        <fullName evidence="5">tRNA-uridine isomerase</fullName>
    </alternativeName>
</protein>
<dbReference type="Proteomes" id="UP000570010">
    <property type="component" value="Unassembled WGS sequence"/>
</dbReference>
<dbReference type="FunFam" id="3.30.2350.10:FF:000011">
    <property type="entry name" value="tRNA pseudouridine synthase B"/>
    <property type="match status" value="1"/>
</dbReference>
<dbReference type="Pfam" id="PF16198">
    <property type="entry name" value="TruB_C_2"/>
    <property type="match status" value="1"/>
</dbReference>
<comment type="similarity">
    <text evidence="2 5">Belongs to the pseudouridine synthase TruB family. Type 1 subfamily.</text>
</comment>
<dbReference type="InterPro" id="IPR002501">
    <property type="entry name" value="PsdUridine_synth_N"/>
</dbReference>
<evidence type="ECO:0000256" key="3">
    <source>
        <dbReference type="ARBA" id="ARBA00022694"/>
    </source>
</evidence>
<dbReference type="InterPro" id="IPR020103">
    <property type="entry name" value="PsdUridine_synth_cat_dom_sf"/>
</dbReference>
<evidence type="ECO:0000313" key="8">
    <source>
        <dbReference type="EMBL" id="MBA4536234.1"/>
    </source>
</evidence>
<keyword evidence="10" id="KW-1185">Reference proteome</keyword>
<dbReference type="EC" id="5.4.99.25" evidence="5"/>
<dbReference type="EMBL" id="JAAIWN010000005">
    <property type="protein sequence ID" value="NEY80602.1"/>
    <property type="molecule type" value="Genomic_DNA"/>
</dbReference>
<evidence type="ECO:0000313" key="10">
    <source>
        <dbReference type="Proteomes" id="UP000472971"/>
    </source>
</evidence>
<accession>A0A6B3VUH5</accession>
<dbReference type="GO" id="GO:0003723">
    <property type="term" value="F:RNA binding"/>
    <property type="evidence" value="ECO:0007669"/>
    <property type="project" value="InterPro"/>
</dbReference>
<evidence type="ECO:0000256" key="5">
    <source>
        <dbReference type="HAMAP-Rule" id="MF_01080"/>
    </source>
</evidence>
<dbReference type="InterPro" id="IPR032819">
    <property type="entry name" value="TruB_C"/>
</dbReference>
<dbReference type="GO" id="GO:0031119">
    <property type="term" value="P:tRNA pseudouridine synthesis"/>
    <property type="evidence" value="ECO:0007669"/>
    <property type="project" value="UniProtKB-UniRule"/>
</dbReference>
<dbReference type="SUPFAM" id="SSF55120">
    <property type="entry name" value="Pseudouridine synthase"/>
    <property type="match status" value="1"/>
</dbReference>
<evidence type="ECO:0000256" key="4">
    <source>
        <dbReference type="ARBA" id="ARBA00023235"/>
    </source>
</evidence>
<dbReference type="EMBL" id="JACEIO010000005">
    <property type="protein sequence ID" value="MBA4536234.1"/>
    <property type="molecule type" value="Genomic_DNA"/>
</dbReference>
<dbReference type="GO" id="GO:1990481">
    <property type="term" value="P:mRNA pseudouridine synthesis"/>
    <property type="evidence" value="ECO:0007669"/>
    <property type="project" value="TreeGrafter"/>
</dbReference>
<feature type="domain" description="tRNA pseudouridylate synthase B C-terminal" evidence="7">
    <location>
        <begin position="179"/>
        <end position="222"/>
    </location>
</feature>
<dbReference type="AlphaFoldDB" id="A0A6B3VUH5"/>
<comment type="caution">
    <text evidence="9">The sequence shown here is derived from an EMBL/GenBank/DDBJ whole genome shotgun (WGS) entry which is preliminary data.</text>
</comment>
<organism evidence="9 10">
    <name type="scientific">Bacillus aquiflavi</name>
    <dbReference type="NCBI Taxonomy" id="2672567"/>
    <lineage>
        <taxon>Bacteria</taxon>
        <taxon>Bacillati</taxon>
        <taxon>Bacillota</taxon>
        <taxon>Bacilli</taxon>
        <taxon>Bacillales</taxon>
        <taxon>Bacillaceae</taxon>
        <taxon>Bacillus</taxon>
    </lineage>
</organism>
<dbReference type="CDD" id="cd02573">
    <property type="entry name" value="PseudoU_synth_EcTruB"/>
    <property type="match status" value="1"/>
</dbReference>
<proteinExistence type="inferred from homology"/>
<evidence type="ECO:0000259" key="7">
    <source>
        <dbReference type="Pfam" id="PF16198"/>
    </source>
</evidence>
<reference evidence="8 11" key="2">
    <citation type="submission" date="2020-07" db="EMBL/GenBank/DDBJ databases">
        <authorList>
            <person name="Feng H."/>
        </authorList>
    </citation>
    <scope>NUCLEOTIDE SEQUENCE [LARGE SCALE GENOMIC DNA]</scope>
    <source>
        <strain evidence="8">S-12</strain>
        <strain evidence="11">s-12</strain>
    </source>
</reference>
<evidence type="ECO:0000256" key="2">
    <source>
        <dbReference type="ARBA" id="ARBA00005642"/>
    </source>
</evidence>
<reference evidence="9 10" key="1">
    <citation type="submission" date="2020-02" db="EMBL/GenBank/DDBJ databases">
        <title>Bacillus aquiflavi sp. nov., isolated from yellow water of strong flavor Chinese baijiu in Yibin region of China.</title>
        <authorList>
            <person name="Xie J."/>
        </authorList>
    </citation>
    <scope>NUCLEOTIDE SEQUENCE [LARGE SCALE GENOMIC DNA]</scope>
    <source>
        <strain evidence="9 10">3H-10</strain>
    </source>
</reference>
<sequence length="305" mass="34282">MEGILPLYKPKGMTSHDCVFKLRKLLKIKKIGHTGTLDPNVDGVLPICIGRATKVAEFMTSTEKAYEGEVTIGTATTTEDASGEIIASKKVNKAFTRREILTVLDSLTGIIEQTPPMYSAVKVNGKRLYEYARKGIEVKRPTRKVHIYSLQLLDDQELFNEDEFSFKFRVNCSKGTYVRTLAVMIGERLGYPAHMSLLTRIKAATFELKDCLTFDQVEQSIETGNFVHQLFPLEKGISHLPKYKISDKVAEKVRNGAILPTPTQFEHQDEPIVVETNNGLAIAIYIKHPRKTGCIKPLKVLRNDI</sequence>
<keyword evidence="4 5" id="KW-0413">Isomerase</keyword>